<dbReference type="SUPFAM" id="SSF81383">
    <property type="entry name" value="F-box domain"/>
    <property type="match status" value="1"/>
</dbReference>
<dbReference type="InterPro" id="IPR036047">
    <property type="entry name" value="F-box-like_dom_sf"/>
</dbReference>
<reference evidence="2 3" key="1">
    <citation type="journal article" date="2016" name="Mol. Biol. Evol.">
        <title>Comparative Genomics of Early-Diverging Mushroom-Forming Fungi Provides Insights into the Origins of Lignocellulose Decay Capabilities.</title>
        <authorList>
            <person name="Nagy L.G."/>
            <person name="Riley R."/>
            <person name="Tritt A."/>
            <person name="Adam C."/>
            <person name="Daum C."/>
            <person name="Floudas D."/>
            <person name="Sun H."/>
            <person name="Yadav J.S."/>
            <person name="Pangilinan J."/>
            <person name="Larsson K.H."/>
            <person name="Matsuura K."/>
            <person name="Barry K."/>
            <person name="Labutti K."/>
            <person name="Kuo R."/>
            <person name="Ohm R.A."/>
            <person name="Bhattacharya S.S."/>
            <person name="Shirouzu T."/>
            <person name="Yoshinaga Y."/>
            <person name="Martin F.M."/>
            <person name="Grigoriev I.V."/>
            <person name="Hibbett D.S."/>
        </authorList>
    </citation>
    <scope>NUCLEOTIDE SEQUENCE [LARGE SCALE GENOMIC DNA]</scope>
    <source>
        <strain evidence="2 3">HHB14362 ss-1</strain>
    </source>
</reference>
<evidence type="ECO:0000313" key="2">
    <source>
        <dbReference type="EMBL" id="KZT28748.1"/>
    </source>
</evidence>
<dbReference type="InParanoid" id="A0A165UV51"/>
<organism evidence="2 3">
    <name type="scientific">Neolentinus lepideus HHB14362 ss-1</name>
    <dbReference type="NCBI Taxonomy" id="1314782"/>
    <lineage>
        <taxon>Eukaryota</taxon>
        <taxon>Fungi</taxon>
        <taxon>Dikarya</taxon>
        <taxon>Basidiomycota</taxon>
        <taxon>Agaricomycotina</taxon>
        <taxon>Agaricomycetes</taxon>
        <taxon>Gloeophyllales</taxon>
        <taxon>Gloeophyllaceae</taxon>
        <taxon>Neolentinus</taxon>
    </lineage>
</organism>
<dbReference type="EMBL" id="KV425556">
    <property type="protein sequence ID" value="KZT28748.1"/>
    <property type="molecule type" value="Genomic_DNA"/>
</dbReference>
<dbReference type="AlphaFoldDB" id="A0A165UV51"/>
<protein>
    <recommendedName>
        <fullName evidence="1">F-box domain-containing protein</fullName>
    </recommendedName>
</protein>
<dbReference type="OrthoDB" id="2322499at2759"/>
<dbReference type="Proteomes" id="UP000076761">
    <property type="component" value="Unassembled WGS sequence"/>
</dbReference>
<gene>
    <name evidence="2" type="ORF">NEOLEDRAFT_775129</name>
</gene>
<dbReference type="InterPro" id="IPR001810">
    <property type="entry name" value="F-box_dom"/>
</dbReference>
<proteinExistence type="predicted"/>
<evidence type="ECO:0000259" key="1">
    <source>
        <dbReference type="PROSITE" id="PS50181"/>
    </source>
</evidence>
<dbReference type="PROSITE" id="PS50181">
    <property type="entry name" value="FBOX"/>
    <property type="match status" value="1"/>
</dbReference>
<accession>A0A165UV51</accession>
<dbReference type="STRING" id="1314782.A0A165UV51"/>
<feature type="domain" description="F-box" evidence="1">
    <location>
        <begin position="55"/>
        <end position="104"/>
    </location>
</feature>
<name>A0A165UV51_9AGAM</name>
<keyword evidence="3" id="KW-1185">Reference proteome</keyword>
<evidence type="ECO:0000313" key="3">
    <source>
        <dbReference type="Proteomes" id="UP000076761"/>
    </source>
</evidence>
<sequence>MKKTRKTLHNLVKVNQGSVGDEVTAKLPPAKRARKNAQEDDAKTVKKTRRKTGKLSVLLEMPLDVLFEIFGLLLPLDLLRLSWTSSEFRCTLMQRSARSLWIQALKHVERLPECLEDLTEPQWAFLAFYPCCHHCGAQNCQTIIWSCRMRCCNKCLKTQLVTI</sequence>